<keyword evidence="3" id="KW-1185">Reference proteome</keyword>
<gene>
    <name evidence="2" type="ORF">AKL17_1664</name>
</gene>
<dbReference type="InterPro" id="IPR004045">
    <property type="entry name" value="Glutathione_S-Trfase_N"/>
</dbReference>
<dbReference type="EMBL" id="CP012661">
    <property type="protein sequence ID" value="AMY68916.1"/>
    <property type="molecule type" value="Genomic_DNA"/>
</dbReference>
<dbReference type="GO" id="GO:0016740">
    <property type="term" value="F:transferase activity"/>
    <property type="evidence" value="ECO:0007669"/>
    <property type="project" value="UniProtKB-KW"/>
</dbReference>
<proteinExistence type="predicted"/>
<evidence type="ECO:0000313" key="2">
    <source>
        <dbReference type="EMBL" id="AMY68916.1"/>
    </source>
</evidence>
<dbReference type="AlphaFoldDB" id="A0A159Z1R7"/>
<evidence type="ECO:0000259" key="1">
    <source>
        <dbReference type="PROSITE" id="PS50404"/>
    </source>
</evidence>
<keyword evidence="2" id="KW-0808">Transferase</keyword>
<organism evidence="2 3">
    <name type="scientific">Frigidibacter mobilis</name>
    <dbReference type="NCBI Taxonomy" id="1335048"/>
    <lineage>
        <taxon>Bacteria</taxon>
        <taxon>Pseudomonadati</taxon>
        <taxon>Pseudomonadota</taxon>
        <taxon>Alphaproteobacteria</taxon>
        <taxon>Rhodobacterales</taxon>
        <taxon>Paracoccaceae</taxon>
        <taxon>Frigidibacter</taxon>
    </lineage>
</organism>
<dbReference type="STRING" id="1335048.AKL17_1664"/>
<sequence length="84" mass="9260">MTSTPVTIKLYNFPFGPYPQRLNICLGEKKPDNLETIIFDEPDKQAGVPPPEIKALTVTGSMPVLVDEDGTIIGQSLAILEYLR</sequence>
<reference evidence="2 3" key="1">
    <citation type="submission" date="2015-09" db="EMBL/GenBank/DDBJ databases">
        <title>Complete genome sequence of Defluviimonas alba cai42t isolated from an oilfield in Xinjiang.</title>
        <authorList>
            <person name="Geng S."/>
            <person name="Pan X."/>
            <person name="Wu X."/>
        </authorList>
    </citation>
    <scope>NUCLEOTIDE SEQUENCE [LARGE SCALE GENOMIC DNA]</scope>
    <source>
        <strain evidence="3">cai42</strain>
    </source>
</reference>
<evidence type="ECO:0000313" key="3">
    <source>
        <dbReference type="Proteomes" id="UP000076128"/>
    </source>
</evidence>
<dbReference type="Proteomes" id="UP000076128">
    <property type="component" value="Chromosome"/>
</dbReference>
<dbReference type="PROSITE" id="PS50404">
    <property type="entry name" value="GST_NTER"/>
    <property type="match status" value="1"/>
</dbReference>
<dbReference type="SUPFAM" id="SSF52833">
    <property type="entry name" value="Thioredoxin-like"/>
    <property type="match status" value="1"/>
</dbReference>
<name>A0A159Z1R7_9RHOB</name>
<dbReference type="Pfam" id="PF13409">
    <property type="entry name" value="GST_N_2"/>
    <property type="match status" value="1"/>
</dbReference>
<dbReference type="Gene3D" id="3.40.30.10">
    <property type="entry name" value="Glutaredoxin"/>
    <property type="match status" value="1"/>
</dbReference>
<protein>
    <submittedName>
        <fullName evidence="2">Glutathione S-transferase domain-containing protein</fullName>
    </submittedName>
</protein>
<dbReference type="OrthoDB" id="509852at2"/>
<accession>A0A159Z1R7</accession>
<dbReference type="InterPro" id="IPR036249">
    <property type="entry name" value="Thioredoxin-like_sf"/>
</dbReference>
<dbReference type="RefSeq" id="WP_084739519.1">
    <property type="nucleotide sequence ID" value="NZ_CP012661.1"/>
</dbReference>
<feature type="domain" description="GST N-terminal" evidence="1">
    <location>
        <begin position="6"/>
        <end position="84"/>
    </location>
</feature>
<dbReference type="KEGG" id="daa:AKL17_1664"/>